<dbReference type="PANTHER" id="PTHR33841:SF1">
    <property type="entry name" value="DNA METHYLTRANSFERASE A"/>
    <property type="match status" value="1"/>
</dbReference>
<accession>A0A379MNF6</accession>
<keyword evidence="3" id="KW-0808">Transferase</keyword>
<dbReference type="EC" id="2.1.1.72" evidence="1"/>
<dbReference type="InterPro" id="IPR025931">
    <property type="entry name" value="TaqI_C"/>
</dbReference>
<reference evidence="6 7" key="1">
    <citation type="submission" date="2018-06" db="EMBL/GenBank/DDBJ databases">
        <authorList>
            <consortium name="Pathogen Informatics"/>
            <person name="Doyle S."/>
        </authorList>
    </citation>
    <scope>NUCLEOTIDE SEQUENCE [LARGE SCALE GENOMIC DNA]</scope>
    <source>
        <strain evidence="6 7">NCTC11190</strain>
    </source>
</reference>
<sequence length="294" mass="34551">MQQQGVRCAFSSSDSWVILSPIEQSIKRKIEAVGTPLKDWDIQINYGIKTGFNDAFIISTEKRDEILANCRTEEERERTAELIRPILRGRDIKRYGYEWADLWIINTHNGIKRKFPRIDVNEYPAIKAHLDQYWDKISKRADRGDTPYNLRNCAYMEDFMRPKVMWKIIGCNINFCYDEKQYICNNAVDIMVGDKSRLIQFVGLMNSKLFDWYLKLTTEAEVQGGGIQLYVTTLEKTLMKLDFSDSLTNTIYQRISGLIDDKVVDDKIFDAYLLTQEERMFILNDKRVTRNRET</sequence>
<proteinExistence type="predicted"/>
<dbReference type="Pfam" id="PF12950">
    <property type="entry name" value="TaqI_C"/>
    <property type="match status" value="1"/>
</dbReference>
<evidence type="ECO:0000256" key="3">
    <source>
        <dbReference type="ARBA" id="ARBA00022679"/>
    </source>
</evidence>
<dbReference type="EMBL" id="UGVL01000001">
    <property type="protein sequence ID" value="SUE33128.1"/>
    <property type="molecule type" value="Genomic_DNA"/>
</dbReference>
<evidence type="ECO:0000259" key="5">
    <source>
        <dbReference type="Pfam" id="PF12950"/>
    </source>
</evidence>
<dbReference type="OrthoDB" id="32195at2"/>
<evidence type="ECO:0000256" key="2">
    <source>
        <dbReference type="ARBA" id="ARBA00022603"/>
    </source>
</evidence>
<dbReference type="InterPro" id="IPR050953">
    <property type="entry name" value="N4_N6_ade-DNA_methylase"/>
</dbReference>
<dbReference type="GO" id="GO:0032259">
    <property type="term" value="P:methylation"/>
    <property type="evidence" value="ECO:0007669"/>
    <property type="project" value="UniProtKB-KW"/>
</dbReference>
<feature type="domain" description="TaqI-like C-terminal specificity" evidence="5">
    <location>
        <begin position="85"/>
        <end position="220"/>
    </location>
</feature>
<dbReference type="STRING" id="880526.GCA_000427365_01118"/>
<organism evidence="6 7">
    <name type="scientific">Rikenella microfusus</name>
    <dbReference type="NCBI Taxonomy" id="28139"/>
    <lineage>
        <taxon>Bacteria</taxon>
        <taxon>Pseudomonadati</taxon>
        <taxon>Bacteroidota</taxon>
        <taxon>Bacteroidia</taxon>
        <taxon>Bacteroidales</taxon>
        <taxon>Rikenellaceae</taxon>
        <taxon>Rikenella</taxon>
    </lineage>
</organism>
<keyword evidence="7" id="KW-1185">Reference proteome</keyword>
<evidence type="ECO:0000313" key="6">
    <source>
        <dbReference type="EMBL" id="SUE33128.1"/>
    </source>
</evidence>
<gene>
    <name evidence="6" type="ORF">NCTC11190_00325</name>
</gene>
<name>A0A379MNF6_9BACT</name>
<dbReference type="PANTHER" id="PTHR33841">
    <property type="entry name" value="DNA METHYLTRANSFERASE YEEA-RELATED"/>
    <property type="match status" value="1"/>
</dbReference>
<dbReference type="AlphaFoldDB" id="A0A379MNF6"/>
<evidence type="ECO:0000256" key="1">
    <source>
        <dbReference type="ARBA" id="ARBA00011900"/>
    </source>
</evidence>
<keyword evidence="2" id="KW-0489">Methyltransferase</keyword>
<dbReference type="GO" id="GO:0009007">
    <property type="term" value="F:site-specific DNA-methyltransferase (adenine-specific) activity"/>
    <property type="evidence" value="ECO:0007669"/>
    <property type="project" value="UniProtKB-EC"/>
</dbReference>
<evidence type="ECO:0000256" key="4">
    <source>
        <dbReference type="ARBA" id="ARBA00047942"/>
    </source>
</evidence>
<dbReference type="Proteomes" id="UP000255233">
    <property type="component" value="Unassembled WGS sequence"/>
</dbReference>
<evidence type="ECO:0000313" key="7">
    <source>
        <dbReference type="Proteomes" id="UP000255233"/>
    </source>
</evidence>
<dbReference type="RefSeq" id="WP_115356393.1">
    <property type="nucleotide sequence ID" value="NZ_UGVL01000001.1"/>
</dbReference>
<comment type="catalytic activity">
    <reaction evidence="4">
        <text>a 2'-deoxyadenosine in DNA + S-adenosyl-L-methionine = an N(6)-methyl-2'-deoxyadenosine in DNA + S-adenosyl-L-homocysteine + H(+)</text>
        <dbReference type="Rhea" id="RHEA:15197"/>
        <dbReference type="Rhea" id="RHEA-COMP:12418"/>
        <dbReference type="Rhea" id="RHEA-COMP:12419"/>
        <dbReference type="ChEBI" id="CHEBI:15378"/>
        <dbReference type="ChEBI" id="CHEBI:57856"/>
        <dbReference type="ChEBI" id="CHEBI:59789"/>
        <dbReference type="ChEBI" id="CHEBI:90615"/>
        <dbReference type="ChEBI" id="CHEBI:90616"/>
        <dbReference type="EC" id="2.1.1.72"/>
    </reaction>
</comment>
<protein>
    <recommendedName>
        <fullName evidence="1">site-specific DNA-methyltransferase (adenine-specific)</fullName>
        <ecNumber evidence="1">2.1.1.72</ecNumber>
    </recommendedName>
</protein>